<dbReference type="AlphaFoldDB" id="A0AAV4PG72"/>
<evidence type="ECO:0000313" key="3">
    <source>
        <dbReference type="EMBL" id="GIX96362.1"/>
    </source>
</evidence>
<accession>A0AAV4PG72</accession>
<feature type="compositionally biased region" description="Basic and acidic residues" evidence="1">
    <location>
        <begin position="599"/>
        <end position="608"/>
    </location>
</feature>
<dbReference type="SUPFAM" id="SSF54236">
    <property type="entry name" value="Ubiquitin-like"/>
    <property type="match status" value="1"/>
</dbReference>
<feature type="non-terminal residue" evidence="3">
    <location>
        <position position="1118"/>
    </location>
</feature>
<protein>
    <recommendedName>
        <fullName evidence="2">Ubiquitin-like domain-containing protein</fullName>
    </recommendedName>
</protein>
<dbReference type="InterPro" id="IPR039895">
    <property type="entry name" value="COBL-like"/>
</dbReference>
<keyword evidence="4" id="KW-1185">Reference proteome</keyword>
<proteinExistence type="predicted"/>
<feature type="domain" description="Ubiquitin-like" evidence="2">
    <location>
        <begin position="145"/>
        <end position="207"/>
    </location>
</feature>
<dbReference type="InterPro" id="IPR000626">
    <property type="entry name" value="Ubiquitin-like_dom"/>
</dbReference>
<dbReference type="GO" id="GO:0003785">
    <property type="term" value="F:actin monomer binding"/>
    <property type="evidence" value="ECO:0007669"/>
    <property type="project" value="InterPro"/>
</dbReference>
<feature type="compositionally biased region" description="Pro residues" evidence="1">
    <location>
        <begin position="355"/>
        <end position="367"/>
    </location>
</feature>
<feature type="region of interest" description="Disordered" evidence="1">
    <location>
        <begin position="985"/>
        <end position="1079"/>
    </location>
</feature>
<dbReference type="EMBL" id="BPLR01004636">
    <property type="protein sequence ID" value="GIX96362.1"/>
    <property type="molecule type" value="Genomic_DNA"/>
</dbReference>
<feature type="compositionally biased region" description="Low complexity" evidence="1">
    <location>
        <begin position="995"/>
        <end position="1005"/>
    </location>
</feature>
<evidence type="ECO:0000259" key="2">
    <source>
        <dbReference type="PROSITE" id="PS50053"/>
    </source>
</evidence>
<name>A0AAV4PG72_CAEEX</name>
<dbReference type="PROSITE" id="PS50053">
    <property type="entry name" value="UBIQUITIN_2"/>
    <property type="match status" value="1"/>
</dbReference>
<sequence length="1118" mass="122852">MSFLCAAVVTPATEPGPPPPPPQKMSNAYHQAGDDCAINELLEGRMELDVILPDGRQVKLTVERRTPMMDLLVQAASATKISPAGHTIHVFGDGGKGASTLNYKPSTPIGSLDANTICIVSKKDAHDANGKRIPKTANRPFEPTFRVQVHLPRNQLTVVRVSARVKISELRSMVCQEKGLDLNRYQLVRPSNLGQPLSGDLTLAEYGSTEITLLSNSCIESHICNSTSHVIPYSKRNEDHKKKTGILRLLAEDANHKKIEHEYVLLRVWFHHNVKFLMGSSIKFTSSFSPPHDGQLTSALSLVPQDSDLNPGGGMDVTEKSSVNGNIPHHRPAPVIKITEAPHQGRSKPKKRRPAPPPPPPILPEPPFHSRQSSSDSSGYHEATSSYLHEEHCVTINEKASSDSSGVSSLDAKELPSQVTAVPNTKKRKAPLPPPQVPVVQNGHVDQKKNPVEVVHTCSELVVEVDKPQISIDVKSSPVNVSIPEDISKSNDEAPCDISVKDDLQNLQGCTEKRSTETERQDFEDDSVTRVALVALNARIEQEVTQQEIASSIQAAFHSLDNPQRIGPSLLAIKQRGGRTAKGAVTPLDQPSSTPGGRCPEDKLQKSSALKEKDVPYPLQKSTAKLSLDLDSKDSKEISCTLEKSSPKPDLSKNVGVNIPVKQQKSLIKLDLESKVNAEVSNPLQKLLASDLDNSAEDETYSQYQSSTKLILDSKDDIGDYLETFPPPPSEFCGVDNEALVIDDKAPPVCRSPVRSTPSSSLRRSSSLLNLTGGSPSCVTSKVKKARHLQRSLSDLSTEDKQEFEIEQERLHREYIKLQKQFILWQQQLLTNHAMLREECIVPQYARTLRQSHSLPEGEDYSEDSPTSCPLVTRSLSYEPTKCSTLPRSTINIPSLEFGTLPINNGSSTLRSSKTKNYFKPPQVRISTKNRQRLPPEIRKDGDMDIYDDTKILSTILPSFESLKLISESNDDDVDGGALRLKNNVPAPLVENVRNNNNNNNNNKKVPPPVPTKTSAYQKNVVKPNNEKNLNGHLICPNGDIGQSKQRVSDLAKNTGHSEAPVPPPPPPQPLGERSKVPIKLNGLKPVGEKRLVAPQVDPREQLMQEIRKCGGRTALRK</sequence>
<feature type="region of interest" description="Disordered" evidence="1">
    <location>
        <begin position="575"/>
        <end position="608"/>
    </location>
</feature>
<organism evidence="3 4">
    <name type="scientific">Caerostris extrusa</name>
    <name type="common">Bark spider</name>
    <name type="synonym">Caerostris bankana</name>
    <dbReference type="NCBI Taxonomy" id="172846"/>
    <lineage>
        <taxon>Eukaryota</taxon>
        <taxon>Metazoa</taxon>
        <taxon>Ecdysozoa</taxon>
        <taxon>Arthropoda</taxon>
        <taxon>Chelicerata</taxon>
        <taxon>Arachnida</taxon>
        <taxon>Araneae</taxon>
        <taxon>Araneomorphae</taxon>
        <taxon>Entelegynae</taxon>
        <taxon>Araneoidea</taxon>
        <taxon>Araneidae</taxon>
        <taxon>Caerostris</taxon>
    </lineage>
</organism>
<reference evidence="3 4" key="1">
    <citation type="submission" date="2021-06" db="EMBL/GenBank/DDBJ databases">
        <title>Caerostris extrusa draft genome.</title>
        <authorList>
            <person name="Kono N."/>
            <person name="Arakawa K."/>
        </authorList>
    </citation>
    <scope>NUCLEOTIDE SEQUENCE [LARGE SCALE GENOMIC DNA]</scope>
</reference>
<dbReference type="InterPro" id="IPR029071">
    <property type="entry name" value="Ubiquitin-like_domsf"/>
</dbReference>
<dbReference type="PANTHER" id="PTHR21557:SF2">
    <property type="entry name" value="CORDON-BLEU PROTEIN-LIKE 1"/>
    <property type="match status" value="1"/>
</dbReference>
<feature type="compositionally biased region" description="Polar residues" evidence="1">
    <location>
        <begin position="370"/>
        <end position="386"/>
    </location>
</feature>
<feature type="compositionally biased region" description="Pro residues" evidence="1">
    <location>
        <begin position="1061"/>
        <end position="1070"/>
    </location>
</feature>
<feature type="compositionally biased region" description="Basic residues" evidence="1">
    <location>
        <begin position="345"/>
        <end position="354"/>
    </location>
</feature>
<gene>
    <name evidence="3" type="primary">X975_04266</name>
    <name evidence="3" type="ORF">CEXT_776301</name>
</gene>
<feature type="region of interest" description="Disordered" evidence="1">
    <location>
        <begin position="399"/>
        <end position="439"/>
    </location>
</feature>
<comment type="caution">
    <text evidence="3">The sequence shown here is derived from an EMBL/GenBank/DDBJ whole genome shotgun (WGS) entry which is preliminary data.</text>
</comment>
<evidence type="ECO:0000313" key="4">
    <source>
        <dbReference type="Proteomes" id="UP001054945"/>
    </source>
</evidence>
<feature type="region of interest" description="Disordered" evidence="1">
    <location>
        <begin position="303"/>
        <end position="386"/>
    </location>
</feature>
<evidence type="ECO:0000256" key="1">
    <source>
        <dbReference type="SAM" id="MobiDB-lite"/>
    </source>
</evidence>
<dbReference type="Proteomes" id="UP001054945">
    <property type="component" value="Unassembled WGS sequence"/>
</dbReference>
<dbReference type="PANTHER" id="PTHR21557">
    <property type="entry name" value="CORDON-BLEU"/>
    <property type="match status" value="1"/>
</dbReference>
<dbReference type="Gene3D" id="3.10.20.90">
    <property type="entry name" value="Phosphatidylinositol 3-kinase Catalytic Subunit, Chain A, domain 1"/>
    <property type="match status" value="1"/>
</dbReference>